<gene>
    <name evidence="1" type="ORF">NITINOP_3084</name>
</gene>
<evidence type="ECO:0000313" key="1">
    <source>
        <dbReference type="EMBL" id="CUQ68056.1"/>
    </source>
</evidence>
<dbReference type="EMBL" id="LN885086">
    <property type="protein sequence ID" value="CUQ68056.1"/>
    <property type="molecule type" value="Genomic_DNA"/>
</dbReference>
<dbReference type="KEGG" id="nio:NITINOP_3084"/>
<dbReference type="STRING" id="1715989.NITINOP_3084"/>
<accession>A0A0S4KXY7</accession>
<dbReference type="Proteomes" id="UP000066284">
    <property type="component" value="Chromosome 1"/>
</dbReference>
<keyword evidence="2" id="KW-1185">Reference proteome</keyword>
<reference evidence="2" key="1">
    <citation type="submission" date="2015-09" db="EMBL/GenBank/DDBJ databases">
        <authorList>
            <person name="Daims H."/>
        </authorList>
    </citation>
    <scope>NUCLEOTIDE SEQUENCE [LARGE SCALE GENOMIC DNA]</scope>
</reference>
<protein>
    <submittedName>
        <fullName evidence="1">Uncharacterized protein</fullName>
    </submittedName>
</protein>
<organism evidence="1 2">
    <name type="scientific">Candidatus Nitrospira inopinata</name>
    <dbReference type="NCBI Taxonomy" id="1715989"/>
    <lineage>
        <taxon>Bacteria</taxon>
        <taxon>Pseudomonadati</taxon>
        <taxon>Nitrospirota</taxon>
        <taxon>Nitrospiria</taxon>
        <taxon>Nitrospirales</taxon>
        <taxon>Nitrospiraceae</taxon>
        <taxon>Nitrospira</taxon>
    </lineage>
</organism>
<sequence length="21" mass="2475">MLPDLKRLVPKFNSLAFERLS</sequence>
<evidence type="ECO:0000313" key="2">
    <source>
        <dbReference type="Proteomes" id="UP000066284"/>
    </source>
</evidence>
<name>A0A0S4KXY7_9BACT</name>
<dbReference type="AlphaFoldDB" id="A0A0S4KXY7"/>
<proteinExistence type="predicted"/>